<sequence>MISPEACNQNAYREPEKNKFVPVGRTFFVGETREMRQLADGRYAVQLLKSNQMKF</sequence>
<organism evidence="1 2">
    <name type="scientific">Heyndrickxia coagulans</name>
    <name type="common">Weizmannia coagulans</name>
    <dbReference type="NCBI Taxonomy" id="1398"/>
    <lineage>
        <taxon>Bacteria</taxon>
        <taxon>Bacillati</taxon>
        <taxon>Bacillota</taxon>
        <taxon>Bacilli</taxon>
        <taxon>Bacillales</taxon>
        <taxon>Bacillaceae</taxon>
        <taxon>Heyndrickxia</taxon>
    </lineage>
</organism>
<name>A0A133KBB9_HEYCO</name>
<protein>
    <submittedName>
        <fullName evidence="1">Uncharacterized protein</fullName>
    </submittedName>
</protein>
<gene>
    <name evidence="1" type="ORF">HMPREF3213_03643</name>
</gene>
<dbReference type="AlphaFoldDB" id="A0A133KBB9"/>
<evidence type="ECO:0000313" key="1">
    <source>
        <dbReference type="EMBL" id="KWZ76809.1"/>
    </source>
</evidence>
<proteinExistence type="predicted"/>
<accession>A0A133KBB9</accession>
<comment type="caution">
    <text evidence="1">The sequence shown here is derived from an EMBL/GenBank/DDBJ whole genome shotgun (WGS) entry which is preliminary data.</text>
</comment>
<dbReference type="Proteomes" id="UP000070376">
    <property type="component" value="Unassembled WGS sequence"/>
</dbReference>
<evidence type="ECO:0000313" key="2">
    <source>
        <dbReference type="Proteomes" id="UP000070376"/>
    </source>
</evidence>
<dbReference type="PATRIC" id="fig|1398.22.peg.3650"/>
<dbReference type="EMBL" id="LRPN01000187">
    <property type="protein sequence ID" value="KWZ76809.1"/>
    <property type="molecule type" value="Genomic_DNA"/>
</dbReference>
<reference evidence="2" key="1">
    <citation type="submission" date="2016-01" db="EMBL/GenBank/DDBJ databases">
        <authorList>
            <person name="Mitreva M."/>
            <person name="Pepin K.H."/>
            <person name="Mihindukulasuriya K.A."/>
            <person name="Fulton R."/>
            <person name="Fronick C."/>
            <person name="O'Laughlin M."/>
            <person name="Miner T."/>
            <person name="Herter B."/>
            <person name="Rosa B.A."/>
            <person name="Cordes M."/>
            <person name="Tomlinson C."/>
            <person name="Wollam A."/>
            <person name="Palsikar V.B."/>
            <person name="Mardis E.R."/>
            <person name="Wilson R.K."/>
        </authorList>
    </citation>
    <scope>NUCLEOTIDE SEQUENCE [LARGE SCALE GENOMIC DNA]</scope>
    <source>
        <strain evidence="2">GED7749B</strain>
    </source>
</reference>